<evidence type="ECO:0000256" key="4">
    <source>
        <dbReference type="ARBA" id="ARBA00023136"/>
    </source>
</evidence>
<dbReference type="InterPro" id="IPR009003">
    <property type="entry name" value="Peptidase_S1_PA"/>
</dbReference>
<dbReference type="AlphaFoldDB" id="A0A840EYA8"/>
<keyword evidence="2 6" id="KW-0812">Transmembrane</keyword>
<comment type="caution">
    <text evidence="7">The sequence shown here is derived from an EMBL/GenBank/DDBJ whole genome shotgun (WGS) entry which is preliminary data.</text>
</comment>
<evidence type="ECO:0000256" key="2">
    <source>
        <dbReference type="ARBA" id="ARBA00022692"/>
    </source>
</evidence>
<gene>
    <name evidence="7" type="ORF">BKA16_001318</name>
</gene>
<keyword evidence="3 6" id="KW-1133">Transmembrane helix</keyword>
<dbReference type="InterPro" id="IPR001940">
    <property type="entry name" value="Peptidase_S1C"/>
</dbReference>
<dbReference type="EMBL" id="JACIFP010000001">
    <property type="protein sequence ID" value="MBB4134766.1"/>
    <property type="molecule type" value="Genomic_DNA"/>
</dbReference>
<dbReference type="PRINTS" id="PR00834">
    <property type="entry name" value="PROTEASES2C"/>
</dbReference>
<dbReference type="InterPro" id="IPR043504">
    <property type="entry name" value="Peptidase_S1_PA_chymotrypsin"/>
</dbReference>
<dbReference type="GO" id="GO:0009403">
    <property type="term" value="P:toxin biosynthetic process"/>
    <property type="evidence" value="ECO:0007669"/>
    <property type="project" value="InterPro"/>
</dbReference>
<accession>A0A840EYA8</accession>
<feature type="transmembrane region" description="Helical" evidence="6">
    <location>
        <begin position="30"/>
        <end position="52"/>
    </location>
</feature>
<dbReference type="InterPro" id="IPR003825">
    <property type="entry name" value="Colicin-V_CvpA"/>
</dbReference>
<organism evidence="7 8">
    <name type="scientific">Gordonia humi</name>
    <dbReference type="NCBI Taxonomy" id="686429"/>
    <lineage>
        <taxon>Bacteria</taxon>
        <taxon>Bacillati</taxon>
        <taxon>Actinomycetota</taxon>
        <taxon>Actinomycetes</taxon>
        <taxon>Mycobacteriales</taxon>
        <taxon>Gordoniaceae</taxon>
        <taxon>Gordonia</taxon>
    </lineage>
</organism>
<keyword evidence="8" id="KW-1185">Reference proteome</keyword>
<dbReference type="PANTHER" id="PTHR43019:SF23">
    <property type="entry name" value="PROTEASE DO-LIKE 5, CHLOROPLASTIC"/>
    <property type="match status" value="1"/>
</dbReference>
<keyword evidence="4 6" id="KW-0472">Membrane</keyword>
<dbReference type="Gene3D" id="2.40.10.10">
    <property type="entry name" value="Trypsin-like serine proteases"/>
    <property type="match status" value="2"/>
</dbReference>
<evidence type="ECO:0000256" key="3">
    <source>
        <dbReference type="ARBA" id="ARBA00022989"/>
    </source>
</evidence>
<dbReference type="PANTHER" id="PTHR43019">
    <property type="entry name" value="SERINE ENDOPROTEASE DEGS"/>
    <property type="match status" value="1"/>
</dbReference>
<dbReference type="SUPFAM" id="SSF50494">
    <property type="entry name" value="Trypsin-like serine proteases"/>
    <property type="match status" value="1"/>
</dbReference>
<feature type="transmembrane region" description="Helical" evidence="6">
    <location>
        <begin position="64"/>
        <end position="83"/>
    </location>
</feature>
<sequence length="403" mass="42173">MNGSVWVDLVIVAVALLAAFSGYRQGAAASALAFVGVVIGAVAGVLVAPLVIEQFDDQRLRLVVGVMIIVVLIVIGELAGMVLGRAARSSIHSPSLRRVDSTVGSVLQVVAILAAAWLLSFPLRSSEQVRISDAVADSKVVGAVDAVAPQWMRNLPNELTDLIDSSGIKEVIGPFGQTRVANVDEPDGSLAGLPVVNQVRRSVLKITGLAHSCGQSLEGSGFVVSPERVMTNAHVVAGTDEVSVETIDGRHLDATVVWFNSRNDVAVLDVPGLKAPALDFASQSGDTGTDAIVLGYPENGPYTVTPVRIRNVVQLNGPDIYQRAGQVSREVYTVRGTIRSGNSGGPMIDRDGSVFGMVFGASENPADDTGFVLTADQIQRDLAQSEKRSGSAAVDTEKCVPVG</sequence>
<feature type="transmembrane region" description="Helical" evidence="6">
    <location>
        <begin position="103"/>
        <end position="123"/>
    </location>
</feature>
<dbReference type="GO" id="GO:0016020">
    <property type="term" value="C:membrane"/>
    <property type="evidence" value="ECO:0007669"/>
    <property type="project" value="UniProtKB-SubCell"/>
</dbReference>
<feature type="transmembrane region" description="Helical" evidence="6">
    <location>
        <begin position="6"/>
        <end position="23"/>
    </location>
</feature>
<keyword evidence="7" id="KW-0645">Protease</keyword>
<evidence type="ECO:0000313" key="7">
    <source>
        <dbReference type="EMBL" id="MBB4134766.1"/>
    </source>
</evidence>
<evidence type="ECO:0000256" key="6">
    <source>
        <dbReference type="SAM" id="Phobius"/>
    </source>
</evidence>
<name>A0A840EYA8_9ACTN</name>
<comment type="subcellular location">
    <subcellularLocation>
        <location evidence="1">Membrane</location>
        <topology evidence="1">Multi-pass membrane protein</topology>
    </subcellularLocation>
</comment>
<dbReference type="NCBIfam" id="NF033740">
    <property type="entry name" value="MarP_fam_protase"/>
    <property type="match status" value="1"/>
</dbReference>
<dbReference type="GO" id="GO:0004252">
    <property type="term" value="F:serine-type endopeptidase activity"/>
    <property type="evidence" value="ECO:0007669"/>
    <property type="project" value="InterPro"/>
</dbReference>
<evidence type="ECO:0000256" key="1">
    <source>
        <dbReference type="ARBA" id="ARBA00004141"/>
    </source>
</evidence>
<feature type="region of interest" description="Disordered" evidence="5">
    <location>
        <begin position="384"/>
        <end position="403"/>
    </location>
</feature>
<dbReference type="Proteomes" id="UP000551501">
    <property type="component" value="Unassembled WGS sequence"/>
</dbReference>
<dbReference type="GO" id="GO:0006508">
    <property type="term" value="P:proteolysis"/>
    <property type="evidence" value="ECO:0007669"/>
    <property type="project" value="UniProtKB-KW"/>
</dbReference>
<dbReference type="InterPro" id="IPR047680">
    <property type="entry name" value="MarP-like"/>
</dbReference>
<evidence type="ECO:0000313" key="8">
    <source>
        <dbReference type="Proteomes" id="UP000551501"/>
    </source>
</evidence>
<protein>
    <submittedName>
        <fullName evidence="7">S1-C subfamily serine protease</fullName>
    </submittedName>
</protein>
<proteinExistence type="predicted"/>
<dbReference type="RefSeq" id="WP_183369886.1">
    <property type="nucleotide sequence ID" value="NZ_BAABHL010000037.1"/>
</dbReference>
<keyword evidence="7" id="KW-0378">Hydrolase</keyword>
<evidence type="ECO:0000256" key="5">
    <source>
        <dbReference type="SAM" id="MobiDB-lite"/>
    </source>
</evidence>
<dbReference type="Pfam" id="PF02674">
    <property type="entry name" value="Colicin_V"/>
    <property type="match status" value="1"/>
</dbReference>
<reference evidence="7 8" key="1">
    <citation type="submission" date="2020-08" db="EMBL/GenBank/DDBJ databases">
        <title>Sequencing the genomes of 1000 actinobacteria strains.</title>
        <authorList>
            <person name="Klenk H.-P."/>
        </authorList>
    </citation>
    <scope>NUCLEOTIDE SEQUENCE [LARGE SCALE GENOMIC DNA]</scope>
    <source>
        <strain evidence="7 8">DSM 45298</strain>
    </source>
</reference>
<dbReference type="Pfam" id="PF13365">
    <property type="entry name" value="Trypsin_2"/>
    <property type="match status" value="1"/>
</dbReference>